<keyword evidence="5" id="KW-0808">Transferase</keyword>
<keyword evidence="6" id="KW-1185">Reference proteome</keyword>
<dbReference type="Pfam" id="PF13872">
    <property type="entry name" value="AAA_34"/>
    <property type="match status" value="1"/>
</dbReference>
<dbReference type="InterPro" id="IPR026741">
    <property type="entry name" value="SNO"/>
</dbReference>
<keyword evidence="5" id="KW-0067">ATP-binding</keyword>
<dbReference type="CDD" id="cd02440">
    <property type="entry name" value="AdoMet_MTases"/>
    <property type="match status" value="1"/>
</dbReference>
<comment type="caution">
    <text evidence="5">The sequence shown here is derived from an EMBL/GenBank/DDBJ whole genome shotgun (WGS) entry which is preliminary data.</text>
</comment>
<feature type="region of interest" description="Disordered" evidence="2">
    <location>
        <begin position="1812"/>
        <end position="1843"/>
    </location>
</feature>
<keyword evidence="5" id="KW-0547">Nucleotide-binding</keyword>
<dbReference type="Pfam" id="PF13871">
    <property type="entry name" value="Helicase_C_4"/>
    <property type="match status" value="1"/>
</dbReference>
<dbReference type="PATRIC" id="fig|242163.4.peg.2571"/>
<dbReference type="EMBL" id="LFJJ01000002">
    <property type="protein sequence ID" value="KND62303.1"/>
    <property type="molecule type" value="Genomic_DNA"/>
</dbReference>
<comment type="similarity">
    <text evidence="1">Belongs to the SBNO family.</text>
</comment>
<dbReference type="Gene3D" id="3.40.50.300">
    <property type="entry name" value="P-loop containing nucleotide triphosphate hydrolases"/>
    <property type="match status" value="2"/>
</dbReference>
<name>A0A0L0MJ10_9BURK</name>
<evidence type="ECO:0000256" key="1">
    <source>
        <dbReference type="ARBA" id="ARBA00006992"/>
    </source>
</evidence>
<feature type="domain" description="Strawberry notch helicase C" evidence="3">
    <location>
        <begin position="1215"/>
        <end position="1324"/>
    </location>
</feature>
<keyword evidence="5" id="KW-0378">Hydrolase</keyword>
<feature type="compositionally biased region" description="Acidic residues" evidence="2">
    <location>
        <begin position="1814"/>
        <end position="1829"/>
    </location>
</feature>
<dbReference type="GO" id="GO:0008168">
    <property type="term" value="F:methyltransferase activity"/>
    <property type="evidence" value="ECO:0007669"/>
    <property type="project" value="UniProtKB-KW"/>
</dbReference>
<dbReference type="Proteomes" id="UP000036959">
    <property type="component" value="Unassembled WGS sequence"/>
</dbReference>
<protein>
    <submittedName>
        <fullName evidence="5">Probably methylase/helicase</fullName>
    </submittedName>
</protein>
<evidence type="ECO:0000313" key="5">
    <source>
        <dbReference type="EMBL" id="KND62303.1"/>
    </source>
</evidence>
<dbReference type="Gene3D" id="3.40.50.150">
    <property type="entry name" value="Vaccinia Virus protein VP39"/>
    <property type="match status" value="1"/>
</dbReference>
<dbReference type="InterPro" id="IPR027417">
    <property type="entry name" value="P-loop_NTPase"/>
</dbReference>
<evidence type="ECO:0000259" key="3">
    <source>
        <dbReference type="Pfam" id="PF13871"/>
    </source>
</evidence>
<reference evidence="6" key="1">
    <citation type="submission" date="2015-06" db="EMBL/GenBank/DDBJ databases">
        <title>Comparative genomics of Burkholderia leaf nodule symbionts.</title>
        <authorList>
            <person name="Carlier A."/>
            <person name="Eberl L."/>
            <person name="Pinto-Carbo M."/>
        </authorList>
    </citation>
    <scope>NUCLEOTIDE SEQUENCE [LARGE SCALE GENOMIC DNA]</scope>
    <source>
        <strain evidence="6">UZHbot4</strain>
    </source>
</reference>
<organism evidence="5 6">
    <name type="scientific">Candidatus Burkholderia verschuerenii</name>
    <dbReference type="NCBI Taxonomy" id="242163"/>
    <lineage>
        <taxon>Bacteria</taxon>
        <taxon>Pseudomonadati</taxon>
        <taxon>Pseudomonadota</taxon>
        <taxon>Betaproteobacteria</taxon>
        <taxon>Burkholderiales</taxon>
        <taxon>Burkholderiaceae</taxon>
        <taxon>Burkholderia</taxon>
    </lineage>
</organism>
<dbReference type="SUPFAM" id="SSF52540">
    <property type="entry name" value="P-loop containing nucleoside triphosphate hydrolases"/>
    <property type="match status" value="2"/>
</dbReference>
<proteinExistence type="inferred from homology"/>
<dbReference type="GO" id="GO:0032259">
    <property type="term" value="P:methylation"/>
    <property type="evidence" value="ECO:0007669"/>
    <property type="project" value="UniProtKB-KW"/>
</dbReference>
<dbReference type="RefSeq" id="WP_050451641.1">
    <property type="nucleotide sequence ID" value="NZ_LFJJ01000002.1"/>
</dbReference>
<dbReference type="InterPro" id="IPR029063">
    <property type="entry name" value="SAM-dependent_MTases_sf"/>
</dbReference>
<sequence>MAAPETMKWLDLSAHGVKLRLFQLNDKTVNLVLTGVIPASAEWTAVQALGFEPSRSGKTLIRSGTDIQTGALRKLFPSNVIRDLPLSDVWIRVTGQAADTSEQRQQDRAVIGRNALGHVVRRDDDGTRFVTFADGTVSRERDLQAGAMARDDAASAALAASYLRATSPQALALCADAFVDEMLAGKNMDSGDLRHFGGLVYGEARSLEISDTRLRTVQEAVEAAMHRCLFARHQQADAEAFKLAVALAEHQPTFAYRTSTSVENQQYSTPLPMSIAVQHILGDTAGAKLFEPTIGNGSLVTALPRGTEITGVEIDPARSAQVGVLRNDIRLVTGDVLDIAGTLDSDFTFVAANPPFGGLSTPVAFENLRCNRVDHLIVLKALRQRKDIGRGVFIIAADRESLIEQGKIAGGSKSFFAWLADHYEIEDAIELDGALYRKQGAEYPVRMVTVGRRRSPEEAAAALHSKQYRLGERLPVISTWDALWRHTEALTHRLRQGPSVKAEQTSSPRRNDGIKRIPLFISQAQDLAQERNLSPVTADGIEGGEWERGTPQTDSFVSLRAYRHEGGDPRFVVQRVFGGQHVSGTYESDELADLALGVATREEFVAVPAIERQDAIAAIGAQDGEPTAAQAAPVAADEHEAVINDYQAPYIPASKLNEPSAMIPRNLEEPVRRALAKLVEEIGMDVDSYVAEKLQLTVEEMELAFSAEQVDAIALAIKRAEEGRGFINGDQTGQGKGRVLAALARYAVLNNQPVVFNTEKANLFSDFWRDLKDIDSHTLFRPLILNDGEPVRNMDTNKIEIPATKATVIKQLMDNDVSLQDSGYNLMFSTYSQFNRERTASKKAAWLPAAAKGAMLLLDESHVAAGESNTSDNIGLAVEHAGSCMYSSATFAKNAKNMRAYAKVFPSSVAIESLADTLQAGGEPLQEILSAMLAEEGVFIRREHDLSKLEFSTVVTEETRERDEQWADALSAALRSMSYLSGDVSRVMRRMDKEIKKRLEDLPESARAGNRMGVSYQGFGSRLYNILRQFSLAIKIDKVADQAVVALNEGRKPVIVLEQTFESLLKEAITESQKIDLEEGELSEDGAKNLTATLDGRTVDALTFRDLMQRVASKLEYIYVRDDYGNGHYEHVTAQAKSKEEAEAIDDAINDIAAKIAQLPDIAVSPLDTLRQKLNEAGFSYGEISGRSFQTRPSPDDPNKIIVSIRPDQRLQTLSDFNSGRLDSTALTRAGSTGLSAHSSAKFADRRQRELIEAQIANNVAERVQFFGRVNRRGQVNTPRITSVVTPLPSEARSLAMQNAKLRKLSANTQSNRNNQAEMRDVPDILNPVGNEICRRYLEENPDIAALLDINPEHETPSDDEAYFANKLTGRIALLPVAKQKEAYADLSRVFNETVKEMESKGINPFQTSVWDWRGKIVDQKVFRAGKRNGSVFDLPVYISRVEWEEEVIPYSSEDMMRMIERGRQFLTEQDNRFKLVEHRYAIGQHDKWRVNCEGMLKDVDQCFEKVQQQALKSLPQFKSVEEAIASAEANPVKSSSVRHQWIRRVLSTVVPGCIINYTGMEEQAEKGMIISLFPPEKRTQAHLLGQYSVRVITPGSDKWQEFTLNQLIGDPLFSTDHLLGNDYTNPLKAYDAAKPGTIRFSRNVLTGNMFAASQFVAEHRLGNAAIFTDETGARHRAVVLYARVTQEDVLNMPVALPRNLASTVLEKAYTEGFSVKLIASPSLNDKQCQVIFDRSRPASLTISTSGTKAVGGVVFGNKDLTKITGDFAGNRTTMSVSVDFHKMDAILDVLMNRCGQAFYIDSQSAKRLLPEFAGDDADENDLIEDEPDDQKKRPGMPPRFAA</sequence>
<feature type="domain" description="Strawberry notch AAA" evidence="4">
    <location>
        <begin position="702"/>
        <end position="964"/>
    </location>
</feature>
<dbReference type="InterPro" id="IPR039187">
    <property type="entry name" value="SNO_AAA"/>
</dbReference>
<evidence type="ECO:0000313" key="6">
    <source>
        <dbReference type="Proteomes" id="UP000036959"/>
    </source>
</evidence>
<dbReference type="SUPFAM" id="SSF53335">
    <property type="entry name" value="S-adenosyl-L-methionine-dependent methyltransferases"/>
    <property type="match status" value="1"/>
</dbReference>
<evidence type="ECO:0000259" key="4">
    <source>
        <dbReference type="Pfam" id="PF13872"/>
    </source>
</evidence>
<gene>
    <name evidence="5" type="ORF">BVER_01766c</name>
</gene>
<dbReference type="PANTHER" id="PTHR12706">
    <property type="entry name" value="STRAWBERRY NOTCH-RELATED"/>
    <property type="match status" value="1"/>
</dbReference>
<dbReference type="GO" id="GO:0004386">
    <property type="term" value="F:helicase activity"/>
    <property type="evidence" value="ECO:0007669"/>
    <property type="project" value="UniProtKB-KW"/>
</dbReference>
<accession>A0A0L0MJ10</accession>
<dbReference type="InterPro" id="IPR026937">
    <property type="entry name" value="SBNO_Helicase_C_dom"/>
</dbReference>
<dbReference type="PANTHER" id="PTHR12706:SF30">
    <property type="entry name" value="PROTEIN STRAWBERRY NOTCH-RELATED"/>
    <property type="match status" value="1"/>
</dbReference>
<dbReference type="GO" id="GO:0006355">
    <property type="term" value="P:regulation of DNA-templated transcription"/>
    <property type="evidence" value="ECO:0007669"/>
    <property type="project" value="InterPro"/>
</dbReference>
<keyword evidence="5" id="KW-0347">Helicase</keyword>
<evidence type="ECO:0000256" key="2">
    <source>
        <dbReference type="SAM" id="MobiDB-lite"/>
    </source>
</evidence>
<keyword evidence="5" id="KW-0489">Methyltransferase</keyword>